<dbReference type="AlphaFoldDB" id="A0A1V8XB31"/>
<sequence>MDIKEISDDLINESYKKRVQDIYIMPNQTDFNIYYRYSKKRTFQKSIASDIGQQLISRFKYLGEMDIGERRKAQLGAMTYVLKEKEVRLRLSSVGDYLQRESLVIRLLYDLSEKQFRCFCPEDLKVINERSKKRGLYLFSGPVGSGKTSLMYYLAQDKEVQVITIEDPVEIEETAFLQLQVNDKIEQTYEELLKLALRHRPDLLIIGEIRDSKTANVAIRAALTGHRVFATVHARHLDGTEARILELVGRSDEFFECLSGVIYQEILLDQTQAAAALWGYNFTYNDFERKGWDQSYEEAKNSRWRSFAF</sequence>
<dbReference type="Pfam" id="PF00437">
    <property type="entry name" value="T2SSE"/>
    <property type="match status" value="1"/>
</dbReference>
<dbReference type="GO" id="GO:0005886">
    <property type="term" value="C:plasma membrane"/>
    <property type="evidence" value="ECO:0007669"/>
    <property type="project" value="TreeGrafter"/>
</dbReference>
<organism evidence="5 6">
    <name type="scientific">Enterococcus hirae</name>
    <dbReference type="NCBI Taxonomy" id="1354"/>
    <lineage>
        <taxon>Bacteria</taxon>
        <taxon>Bacillati</taxon>
        <taxon>Bacillota</taxon>
        <taxon>Bacilli</taxon>
        <taxon>Lactobacillales</taxon>
        <taxon>Enterococcaceae</taxon>
        <taxon>Enterococcus</taxon>
    </lineage>
</organism>
<name>A0A1V8XB31_ENTHR</name>
<dbReference type="STRING" id="1354.A6P53_11065"/>
<dbReference type="PANTHER" id="PTHR30258:SF2">
    <property type="entry name" value="COMG OPERON PROTEIN 1"/>
    <property type="match status" value="1"/>
</dbReference>
<dbReference type="Gene3D" id="3.40.50.300">
    <property type="entry name" value="P-loop containing nucleotide triphosphate hydrolases"/>
    <property type="match status" value="1"/>
</dbReference>
<accession>A0A1V8XB31</accession>
<proteinExistence type="inferred from homology"/>
<feature type="domain" description="Bacterial type II secretion system protein E" evidence="4">
    <location>
        <begin position="197"/>
        <end position="211"/>
    </location>
</feature>
<comment type="similarity">
    <text evidence="1">Belongs to the GSP E family.</text>
</comment>
<dbReference type="Gene3D" id="3.30.450.90">
    <property type="match status" value="1"/>
</dbReference>
<evidence type="ECO:0000256" key="3">
    <source>
        <dbReference type="ARBA" id="ARBA00022840"/>
    </source>
</evidence>
<dbReference type="RefSeq" id="WP_010737071.1">
    <property type="nucleotide sequence ID" value="NZ_AP027299.1"/>
</dbReference>
<evidence type="ECO:0000256" key="1">
    <source>
        <dbReference type="ARBA" id="ARBA00006611"/>
    </source>
</evidence>
<keyword evidence="3" id="KW-0067">ATP-binding</keyword>
<reference evidence="5 6" key="1">
    <citation type="submission" date="2019-05" db="EMBL/GenBank/DDBJ databases">
        <authorList>
            <consortium name="Pathogen Informatics"/>
        </authorList>
    </citation>
    <scope>NUCLEOTIDE SEQUENCE [LARGE SCALE GENOMIC DNA]</scope>
    <source>
        <strain evidence="5 6">NCTC12204</strain>
    </source>
</reference>
<dbReference type="PANTHER" id="PTHR30258">
    <property type="entry name" value="TYPE II SECRETION SYSTEM PROTEIN GSPE-RELATED"/>
    <property type="match status" value="1"/>
</dbReference>
<dbReference type="InterPro" id="IPR027417">
    <property type="entry name" value="P-loop_NTPase"/>
</dbReference>
<dbReference type="GO" id="GO:0005524">
    <property type="term" value="F:ATP binding"/>
    <property type="evidence" value="ECO:0007669"/>
    <property type="project" value="UniProtKB-KW"/>
</dbReference>
<evidence type="ECO:0000313" key="5">
    <source>
        <dbReference type="EMBL" id="VTQ68687.1"/>
    </source>
</evidence>
<dbReference type="InterPro" id="IPR047667">
    <property type="entry name" value="ATPase_ComGA"/>
</dbReference>
<dbReference type="NCBIfam" id="NF041000">
    <property type="entry name" value="ATPase_ComGA"/>
    <property type="match status" value="1"/>
</dbReference>
<evidence type="ECO:0000259" key="4">
    <source>
        <dbReference type="PROSITE" id="PS00662"/>
    </source>
</evidence>
<dbReference type="Proteomes" id="UP000352698">
    <property type="component" value="Unassembled WGS sequence"/>
</dbReference>
<dbReference type="GO" id="GO:0016887">
    <property type="term" value="F:ATP hydrolysis activity"/>
    <property type="evidence" value="ECO:0007669"/>
    <property type="project" value="TreeGrafter"/>
</dbReference>
<dbReference type="InterPro" id="IPR003593">
    <property type="entry name" value="AAA+_ATPase"/>
</dbReference>
<evidence type="ECO:0000256" key="2">
    <source>
        <dbReference type="ARBA" id="ARBA00022741"/>
    </source>
</evidence>
<dbReference type="SUPFAM" id="SSF52540">
    <property type="entry name" value="P-loop containing nucleoside triphosphate hydrolases"/>
    <property type="match status" value="1"/>
</dbReference>
<dbReference type="CDD" id="cd01129">
    <property type="entry name" value="PulE-GspE-like"/>
    <property type="match status" value="1"/>
</dbReference>
<gene>
    <name evidence="5" type="primary">xpsE</name>
    <name evidence="5" type="ORF">NCTC12204_02370</name>
</gene>
<protein>
    <submittedName>
        <fullName evidence="5">Competence protein</fullName>
    </submittedName>
</protein>
<dbReference type="SMART" id="SM00382">
    <property type="entry name" value="AAA"/>
    <property type="match status" value="1"/>
</dbReference>
<dbReference type="PROSITE" id="PS00662">
    <property type="entry name" value="T2SP_E"/>
    <property type="match status" value="1"/>
</dbReference>
<dbReference type="InterPro" id="IPR001482">
    <property type="entry name" value="T2SS/T4SS_dom"/>
</dbReference>
<dbReference type="EMBL" id="CABEEP010000001">
    <property type="protein sequence ID" value="VTQ68687.1"/>
    <property type="molecule type" value="Genomic_DNA"/>
</dbReference>
<keyword evidence="2" id="KW-0547">Nucleotide-binding</keyword>
<evidence type="ECO:0000313" key="6">
    <source>
        <dbReference type="Proteomes" id="UP000352698"/>
    </source>
</evidence>
<comment type="caution">
    <text evidence="5">The sequence shown here is derived from an EMBL/GenBank/DDBJ whole genome shotgun (WGS) entry which is preliminary data.</text>
</comment>